<dbReference type="GO" id="GO:0046983">
    <property type="term" value="F:protein dimerization activity"/>
    <property type="evidence" value="ECO:0007669"/>
    <property type="project" value="InterPro"/>
</dbReference>
<dbReference type="InterPro" id="IPR036638">
    <property type="entry name" value="HLH_DNA-bd_sf"/>
</dbReference>
<protein>
    <submittedName>
        <fullName evidence="1">Spo0E family sporulation regulatory protein-aspartic acid phosphatase</fullName>
    </submittedName>
</protein>
<evidence type="ECO:0000313" key="2">
    <source>
        <dbReference type="Proteomes" id="UP000501076"/>
    </source>
</evidence>
<accession>A0A6M6E386</accession>
<gene>
    <name evidence="1" type="ORF">FDZ14_35025</name>
</gene>
<dbReference type="Gene3D" id="4.10.280.10">
    <property type="entry name" value="Helix-loop-helix DNA-binding domain"/>
    <property type="match status" value="1"/>
</dbReference>
<evidence type="ECO:0000313" key="1">
    <source>
        <dbReference type="EMBL" id="QJX81421.1"/>
    </source>
</evidence>
<dbReference type="InterPro" id="IPR037208">
    <property type="entry name" value="Spo0E-like_sf"/>
</dbReference>
<dbReference type="GO" id="GO:0043937">
    <property type="term" value="P:regulation of sporulation"/>
    <property type="evidence" value="ECO:0007669"/>
    <property type="project" value="InterPro"/>
</dbReference>
<dbReference type="Pfam" id="PF09388">
    <property type="entry name" value="SpoOE-like"/>
    <property type="match status" value="1"/>
</dbReference>
<proteinExistence type="predicted"/>
<dbReference type="Proteomes" id="UP000501076">
    <property type="component" value="Plasmid pFDU301D"/>
</dbReference>
<keyword evidence="1" id="KW-0614">Plasmid</keyword>
<organism evidence="1 2">
    <name type="scientific">Priestia megaterium</name>
    <name type="common">Bacillus megaterium</name>
    <dbReference type="NCBI Taxonomy" id="1404"/>
    <lineage>
        <taxon>Bacteria</taxon>
        <taxon>Bacillati</taxon>
        <taxon>Bacillota</taxon>
        <taxon>Bacilli</taxon>
        <taxon>Bacillales</taxon>
        <taxon>Bacillaceae</taxon>
        <taxon>Priestia</taxon>
    </lineage>
</organism>
<geneLocation type="plasmid" evidence="2">
    <name>pfdu301d</name>
</geneLocation>
<dbReference type="AlphaFoldDB" id="A0A6M6E386"/>
<sequence>MISTAFKEGITSKNAIRMSMILDRLLNEIQKLKCL</sequence>
<reference evidence="1 2" key="1">
    <citation type="submission" date="2019-10" db="EMBL/GenBank/DDBJ databases">
        <title>Complete genome sequences for adaption low water activity.</title>
        <authorList>
            <person name="Zhao L."/>
            <person name="Zhong J."/>
        </authorList>
    </citation>
    <scope>NUCLEOTIDE SEQUENCE [LARGE SCALE GENOMIC DNA]</scope>
    <source>
        <strain evidence="1 2">FDU301</strain>
        <plasmid evidence="2">pfdu301d</plasmid>
    </source>
</reference>
<dbReference type="EMBL" id="CP045276">
    <property type="protein sequence ID" value="QJX81421.1"/>
    <property type="molecule type" value="Genomic_DNA"/>
</dbReference>
<dbReference type="SUPFAM" id="SSF140500">
    <property type="entry name" value="BAS1536-like"/>
    <property type="match status" value="1"/>
</dbReference>
<dbReference type="InterPro" id="IPR018540">
    <property type="entry name" value="Spo0E-like"/>
</dbReference>
<name>A0A6M6E386_PRIMG</name>